<gene>
    <name evidence="3" type="ORF">K1Y72_23170</name>
</gene>
<keyword evidence="2" id="KW-0472">Membrane</keyword>
<feature type="region of interest" description="Disordered" evidence="1">
    <location>
        <begin position="1"/>
        <end position="372"/>
    </location>
</feature>
<keyword evidence="2" id="KW-0812">Transmembrane</keyword>
<dbReference type="RefSeq" id="WP_220168525.1">
    <property type="nucleotide sequence ID" value="NZ_JAIBOA010000015.1"/>
</dbReference>
<dbReference type="InterPro" id="IPR015943">
    <property type="entry name" value="WD40/YVTN_repeat-like_dom_sf"/>
</dbReference>
<dbReference type="SUPFAM" id="SSF110296">
    <property type="entry name" value="Oligoxyloglucan reducing end-specific cellobiohydrolase"/>
    <property type="match status" value="1"/>
</dbReference>
<feature type="compositionally biased region" description="Polar residues" evidence="1">
    <location>
        <begin position="150"/>
        <end position="160"/>
    </location>
</feature>
<feature type="transmembrane region" description="Helical" evidence="2">
    <location>
        <begin position="375"/>
        <end position="397"/>
    </location>
</feature>
<dbReference type="EMBL" id="JAIBOA010000015">
    <property type="protein sequence ID" value="MBW8485300.1"/>
    <property type="molecule type" value="Genomic_DNA"/>
</dbReference>
<keyword evidence="2" id="KW-1133">Transmembrane helix</keyword>
<evidence type="ECO:0008006" key="5">
    <source>
        <dbReference type="Google" id="ProtNLM"/>
    </source>
</evidence>
<evidence type="ECO:0000313" key="4">
    <source>
        <dbReference type="Proteomes" id="UP000774570"/>
    </source>
</evidence>
<evidence type="ECO:0000313" key="3">
    <source>
        <dbReference type="EMBL" id="MBW8485300.1"/>
    </source>
</evidence>
<accession>A0ABS7FXY5</accession>
<keyword evidence="4" id="KW-1185">Reference proteome</keyword>
<comment type="caution">
    <text evidence="3">The sequence shown here is derived from an EMBL/GenBank/DDBJ whole genome shotgun (WGS) entry which is preliminary data.</text>
</comment>
<dbReference type="InterPro" id="IPR036278">
    <property type="entry name" value="Sialidase_sf"/>
</dbReference>
<organism evidence="3 4">
    <name type="scientific">Actinomadura parmotrematis</name>
    <dbReference type="NCBI Taxonomy" id="2864039"/>
    <lineage>
        <taxon>Bacteria</taxon>
        <taxon>Bacillati</taxon>
        <taxon>Actinomycetota</taxon>
        <taxon>Actinomycetes</taxon>
        <taxon>Streptosporangiales</taxon>
        <taxon>Thermomonosporaceae</taxon>
        <taxon>Actinomadura</taxon>
    </lineage>
</organism>
<dbReference type="Proteomes" id="UP000774570">
    <property type="component" value="Unassembled WGS sequence"/>
</dbReference>
<dbReference type="Gene3D" id="2.130.10.10">
    <property type="entry name" value="YVTN repeat-like/Quinoprotein amine dehydrogenase"/>
    <property type="match status" value="1"/>
</dbReference>
<evidence type="ECO:0000256" key="2">
    <source>
        <dbReference type="SAM" id="Phobius"/>
    </source>
</evidence>
<feature type="compositionally biased region" description="Low complexity" evidence="1">
    <location>
        <begin position="339"/>
        <end position="357"/>
    </location>
</feature>
<dbReference type="SUPFAM" id="SSF50939">
    <property type="entry name" value="Sialidases"/>
    <property type="match status" value="1"/>
</dbReference>
<evidence type="ECO:0000256" key="1">
    <source>
        <dbReference type="SAM" id="MobiDB-lite"/>
    </source>
</evidence>
<protein>
    <recommendedName>
        <fullName evidence="5">Exo-alpha-sialidase</fullName>
    </recommendedName>
</protein>
<proteinExistence type="predicted"/>
<sequence length="1134" mass="116718">MTSHGTPDENGTEQDPASALPPPRWLDAAAAQPQDLLPAMPPPPGDDEDEDRPTTKHTPGTNPHDATLVGSVPLPAPAPAPAQEDEDRPTHKHVPGSNPHDATLVGSAPPPAPAEEEPATMKHVAGRRPAEESENRPTTKQELRGGLSAGPQQQQDQGHSTPPPFPYAQPAPNQQPQPPAFPYAQEVPGQSQQPPASPAAHESPAQPPAPFPYAQEIPGQAPPPPAYPYTQENTAQPSAPEPFPYAQEIPRQQPQPPASFRAQESPAQTPTPFPYAQEIPGQAPAEPFPYAQEIPGQASRQKAPEPFPWAQEIPGQVSGQATRADMTRSDMAAPLARGPRPSSSPTASEAPPVVAEPWLNQAAPKKRRGGKGKKVVFGVGGGLALAALVAAGGFYVLKDDGDDGGQEPAAGVRTGAALFPVDPAARADGRGQELSDAAASGTTVVAVGSEIDPAAFRGVFLVSADGGRTFQAASVKSADGGEPGSGEVPRMVAGGDRHGWVAIGSRSGGGGAVWTSDDGRAWRRLADSAGDVFGPSTRVQRIIATDDGFLAIGAHSARGDFSDAEPAVWLSGDGQNWETRFGRQVGLPAAKGALSLLEVAAAGGTTLLESSVDLGKKGTFRRVWVSSDGGRRWAPAGVPAPKGSRGLTIGGGRDGFIAVRDTSAGGQAYLSSDGKSWKTGGRLRASGFRQTQRLLAGDGGYTALVTRGRDTLVMRSADGRSWQDAGSLVNASGRLLMGTAVTAQTTVAVGHDARSDDTDALLSVWDRAGTAVPVDPTKIAGAFHRDLGVSAVAAVGAKAVAVGGSNGDAAAWTSADGTTWTRGRIDGAERPAIQRLQSVAGGPAGWVAVGDGGEQPRHPLVVTSADGLSWRSADKAGVFAQRGRMALATYGAAANKSGYVVVGEDGLSGAVWFSSDLRSWQRGRGVARDDLTAAGRSNRWLRAAAGGPFGFVAAGGYQDLRAPAGQGARPAVWTSEDGRQWRLRPLRLPAGIALGSLGQVAARDKVIVALGIAVGSAGLTPLGFRSADGGRTWKEVRVPAPADARDLSLNALTATPRGFVATGTTDRQGASDVVRWTSADGSAWQVDVPGGKGLSGAGDQQVSGLTALGDRLLGVGRDAARAEDVPLLWSVPLP</sequence>
<feature type="compositionally biased region" description="Basic and acidic residues" evidence="1">
    <location>
        <begin position="128"/>
        <end position="143"/>
    </location>
</feature>
<feature type="compositionally biased region" description="Low complexity" evidence="1">
    <location>
        <begin position="27"/>
        <end position="38"/>
    </location>
</feature>
<feature type="compositionally biased region" description="Low complexity" evidence="1">
    <location>
        <begin position="182"/>
        <end position="204"/>
    </location>
</feature>
<reference evidence="3 4" key="1">
    <citation type="submission" date="2021-07" db="EMBL/GenBank/DDBJ databases">
        <title>Actinomadura sp. PM05-2 isolated from lichen.</title>
        <authorList>
            <person name="Somphong A."/>
            <person name="Phongsopitanun W."/>
            <person name="Tanasupawat S."/>
            <person name="Peongsungnone V."/>
        </authorList>
    </citation>
    <scope>NUCLEOTIDE SEQUENCE [LARGE SCALE GENOMIC DNA]</scope>
    <source>
        <strain evidence="3 4">PM05-2</strain>
    </source>
</reference>
<feature type="compositionally biased region" description="Pro residues" evidence="1">
    <location>
        <begin position="161"/>
        <end position="181"/>
    </location>
</feature>
<name>A0ABS7FXY5_9ACTN</name>